<feature type="compositionally biased region" description="Polar residues" evidence="1">
    <location>
        <begin position="12"/>
        <end position="22"/>
    </location>
</feature>
<evidence type="ECO:0000313" key="2">
    <source>
        <dbReference type="EMBL" id="WVZ20235.1"/>
    </source>
</evidence>
<accession>A0AAQ3P1Z8</accession>
<dbReference type="EMBL" id="CP144699">
    <property type="protein sequence ID" value="WVZ20235.1"/>
    <property type="molecule type" value="Genomic_DNA"/>
</dbReference>
<reference evidence="2 3" key="1">
    <citation type="journal article" date="2023" name="Life. Sci Alliance">
        <title>Evolutionary insights into 3D genome organization and epigenetic landscape of Vigna mungo.</title>
        <authorList>
            <person name="Junaid A."/>
            <person name="Singh B."/>
            <person name="Bhatia S."/>
        </authorList>
    </citation>
    <scope>NUCLEOTIDE SEQUENCE [LARGE SCALE GENOMIC DNA]</scope>
    <source>
        <strain evidence="2">Urdbean</strain>
    </source>
</reference>
<feature type="region of interest" description="Disordered" evidence="1">
    <location>
        <begin position="1"/>
        <end position="22"/>
    </location>
</feature>
<evidence type="ECO:0000256" key="1">
    <source>
        <dbReference type="SAM" id="MobiDB-lite"/>
    </source>
</evidence>
<gene>
    <name evidence="2" type="ORF">V8G54_007557</name>
</gene>
<sequence length="101" mass="11354">MDPEQTRKLGDSENSGMSSTVVTNRIKKPLDMDVDEKSLLIVWKVVYFSNGWCACRGPRPVIEASSNNYASQFPLANNQNLKSKIKSIKKVSYQSEIKSNI</sequence>
<dbReference type="AlphaFoldDB" id="A0AAQ3P1Z8"/>
<feature type="compositionally biased region" description="Basic and acidic residues" evidence="1">
    <location>
        <begin position="1"/>
        <end position="11"/>
    </location>
</feature>
<organism evidence="2 3">
    <name type="scientific">Vigna mungo</name>
    <name type="common">Black gram</name>
    <name type="synonym">Phaseolus mungo</name>
    <dbReference type="NCBI Taxonomy" id="3915"/>
    <lineage>
        <taxon>Eukaryota</taxon>
        <taxon>Viridiplantae</taxon>
        <taxon>Streptophyta</taxon>
        <taxon>Embryophyta</taxon>
        <taxon>Tracheophyta</taxon>
        <taxon>Spermatophyta</taxon>
        <taxon>Magnoliopsida</taxon>
        <taxon>eudicotyledons</taxon>
        <taxon>Gunneridae</taxon>
        <taxon>Pentapetalae</taxon>
        <taxon>rosids</taxon>
        <taxon>fabids</taxon>
        <taxon>Fabales</taxon>
        <taxon>Fabaceae</taxon>
        <taxon>Papilionoideae</taxon>
        <taxon>50 kb inversion clade</taxon>
        <taxon>NPAAA clade</taxon>
        <taxon>indigoferoid/millettioid clade</taxon>
        <taxon>Phaseoleae</taxon>
        <taxon>Vigna</taxon>
    </lineage>
</organism>
<proteinExistence type="predicted"/>
<dbReference type="Proteomes" id="UP001374535">
    <property type="component" value="Chromosome 2"/>
</dbReference>
<evidence type="ECO:0000313" key="3">
    <source>
        <dbReference type="Proteomes" id="UP001374535"/>
    </source>
</evidence>
<protein>
    <submittedName>
        <fullName evidence="2">Uncharacterized protein</fullName>
    </submittedName>
</protein>
<keyword evidence="3" id="KW-1185">Reference proteome</keyword>
<name>A0AAQ3P1Z8_VIGMU</name>